<feature type="region of interest" description="Disordered" evidence="1">
    <location>
        <begin position="29"/>
        <end position="75"/>
    </location>
</feature>
<dbReference type="AlphaFoldDB" id="A0A922MVB5"/>
<protein>
    <submittedName>
        <fullName evidence="2">Uncharacterized protein</fullName>
    </submittedName>
</protein>
<feature type="compositionally biased region" description="Polar residues" evidence="1">
    <location>
        <begin position="59"/>
        <end position="68"/>
    </location>
</feature>
<comment type="caution">
    <text evidence="2">The sequence shown here is derived from an EMBL/GenBank/DDBJ whole genome shotgun (WGS) entry which is preliminary data.</text>
</comment>
<sequence>MAELETKEECPQNNRPIILALTYPLFNSKRDTEDKKETEHNEKEKEETISIREKETADDLTTPSSDGASETERRVFERAKGTEVEEIGVYKNLDDFDIMSASVSKPRELIIEYDGPYAADKAAFCLLNKLEKLKIKIPYERHFILMCLCTTVFIKIRCYAELVFNTIEDEWTRIKTFSTPKILRFVEILEKFKPPDTKNPATIRPDSDSSATIRPDCDSRDTKEETDIPCDIPKSKEDNVKKMLKDIEGCDFNTLGNKIQDRVHIYETNLKEIPEIKTDSEEKSDTSPDSPKTESNKESDDPKSDYPDDKPDSQADSQPDTKIGMDSKGNEFLFQQRGLLGFTRRAGNRLRGKSRMQRNNAARALQMQQNPDALCGIVFMKEPLIAKIMYRSYGLCRGRARAPRSAAALLCSDSPDTTDMLLNNVATYRELDQIISRKCGCGIQDEPPQSEEDHADAFTNFVKPYSPNDNKKPEENTSKVSDTVTTNDVDANDTAAMNDKDALEKRDTPPMNDMVPIEMNDTLPMNDAVATEVNDKNICENNVSIKQIDVNNDIVELNDKFGDLLKIDGEKEIGDYKDGVLPKLGDVDKELTSQNNETGEIEMKTEVKNENDRKIAENNVKKDEKRQKDKDIPKDTLSKGYCNKCFNTKLNGVCLCSNVNLYYQLLNKASFANRGDYKKPQNEADSFASVDLSTAIALINR</sequence>
<feature type="compositionally biased region" description="Low complexity" evidence="1">
    <location>
        <begin position="478"/>
        <end position="496"/>
    </location>
</feature>
<accession>A0A922MVB5</accession>
<feature type="compositionally biased region" description="Basic and acidic residues" evidence="1">
    <location>
        <begin position="29"/>
        <end position="57"/>
    </location>
</feature>
<feature type="compositionally biased region" description="Basic and acidic residues" evidence="1">
    <location>
        <begin position="215"/>
        <end position="226"/>
    </location>
</feature>
<evidence type="ECO:0000313" key="3">
    <source>
        <dbReference type="Proteomes" id="UP000814243"/>
    </source>
</evidence>
<organism evidence="2 3">
    <name type="scientific">Spodoptera exigua</name>
    <name type="common">Beet armyworm</name>
    <name type="synonym">Noctua fulgens</name>
    <dbReference type="NCBI Taxonomy" id="7107"/>
    <lineage>
        <taxon>Eukaryota</taxon>
        <taxon>Metazoa</taxon>
        <taxon>Ecdysozoa</taxon>
        <taxon>Arthropoda</taxon>
        <taxon>Hexapoda</taxon>
        <taxon>Insecta</taxon>
        <taxon>Pterygota</taxon>
        <taxon>Neoptera</taxon>
        <taxon>Endopterygota</taxon>
        <taxon>Lepidoptera</taxon>
        <taxon>Glossata</taxon>
        <taxon>Ditrysia</taxon>
        <taxon>Noctuoidea</taxon>
        <taxon>Noctuidae</taxon>
        <taxon>Amphipyrinae</taxon>
        <taxon>Spodoptera</taxon>
    </lineage>
</organism>
<feature type="compositionally biased region" description="Basic and acidic residues" evidence="1">
    <location>
        <begin position="274"/>
        <end position="313"/>
    </location>
</feature>
<evidence type="ECO:0000256" key="1">
    <source>
        <dbReference type="SAM" id="MobiDB-lite"/>
    </source>
</evidence>
<feature type="region of interest" description="Disordered" evidence="1">
    <location>
        <begin position="196"/>
        <end position="235"/>
    </location>
</feature>
<dbReference type="Proteomes" id="UP000814243">
    <property type="component" value="Unassembled WGS sequence"/>
</dbReference>
<name>A0A922MVB5_SPOEX</name>
<evidence type="ECO:0000313" key="2">
    <source>
        <dbReference type="EMBL" id="KAH9643095.1"/>
    </source>
</evidence>
<gene>
    <name evidence="2" type="ORF">HF086_002778</name>
</gene>
<reference evidence="2" key="1">
    <citation type="journal article" date="2021" name="G3 (Bethesda)">
        <title>Genome and transcriptome analysis of the beet armyworm Spodoptera exigua reveals targets for pest control. .</title>
        <authorList>
            <person name="Simon S."/>
            <person name="Breeschoten T."/>
            <person name="Jansen H.J."/>
            <person name="Dirks R.P."/>
            <person name="Schranz M.E."/>
            <person name="Ros V.I.D."/>
        </authorList>
    </citation>
    <scope>NUCLEOTIDE SEQUENCE</scope>
    <source>
        <strain evidence="2">TB_SE_WUR_2020</strain>
    </source>
</reference>
<feature type="region of interest" description="Disordered" evidence="1">
    <location>
        <begin position="274"/>
        <end position="326"/>
    </location>
</feature>
<feature type="region of interest" description="Disordered" evidence="1">
    <location>
        <begin position="460"/>
        <end position="496"/>
    </location>
</feature>
<dbReference type="EMBL" id="JACEFF010000156">
    <property type="protein sequence ID" value="KAH9643095.1"/>
    <property type="molecule type" value="Genomic_DNA"/>
</dbReference>
<proteinExistence type="predicted"/>